<dbReference type="SUPFAM" id="SSF46565">
    <property type="entry name" value="Chaperone J-domain"/>
    <property type="match status" value="1"/>
</dbReference>
<reference evidence="13 14" key="1">
    <citation type="submission" date="2019-03" db="EMBL/GenBank/DDBJ databases">
        <title>Genomic Encyclopedia of Type Strains, Phase IV (KMG-IV): sequencing the most valuable type-strain genomes for metagenomic binning, comparative biology and taxonomic classification.</title>
        <authorList>
            <person name="Goeker M."/>
        </authorList>
    </citation>
    <scope>NUCLEOTIDE SEQUENCE [LARGE SCALE GENOMIC DNA]</scope>
    <source>
        <strain evidence="13 14">DSM 25964</strain>
    </source>
</reference>
<dbReference type="FunFam" id="2.10.230.10:FF:000002">
    <property type="entry name" value="Molecular chaperone DnaJ"/>
    <property type="match status" value="1"/>
</dbReference>
<evidence type="ECO:0000256" key="4">
    <source>
        <dbReference type="ARBA" id="ARBA00022833"/>
    </source>
</evidence>
<dbReference type="InterPro" id="IPR036869">
    <property type="entry name" value="J_dom_sf"/>
</dbReference>
<evidence type="ECO:0000313" key="13">
    <source>
        <dbReference type="EMBL" id="TDY65169.1"/>
    </source>
</evidence>
<feature type="binding site" evidence="9">
    <location>
        <position position="197"/>
    </location>
    <ligand>
        <name>Zn(2+)</name>
        <dbReference type="ChEBI" id="CHEBI:29105"/>
        <label>2</label>
    </ligand>
</feature>
<dbReference type="InterPro" id="IPR036410">
    <property type="entry name" value="HSP_DnaJ_Cys-rich_dom_sf"/>
</dbReference>
<name>A0A4R8MGM4_9BACT</name>
<dbReference type="SMART" id="SM00271">
    <property type="entry name" value="DnaJ"/>
    <property type="match status" value="1"/>
</dbReference>
<comment type="similarity">
    <text evidence="7 9">Belongs to the DnaJ family.</text>
</comment>
<feature type="binding site" evidence="9">
    <location>
        <position position="171"/>
    </location>
    <ligand>
        <name>Zn(2+)</name>
        <dbReference type="ChEBI" id="CHEBI:29105"/>
        <label>2</label>
    </ligand>
</feature>
<dbReference type="RefSeq" id="WP_133955626.1">
    <property type="nucleotide sequence ID" value="NZ_SORI01000001.1"/>
</dbReference>
<dbReference type="SUPFAM" id="SSF57938">
    <property type="entry name" value="DnaJ/Hsp40 cysteine-rich domain"/>
    <property type="match status" value="1"/>
</dbReference>
<dbReference type="InterPro" id="IPR018253">
    <property type="entry name" value="DnaJ_domain_CS"/>
</dbReference>
<sequence>MYGRGETDDLYQVLGVSRDASAAEIKKAYRQLVRKYHPDANPGNKEAEEHFKKINQAYEILSDAQKRAQYDQFGTVGDMPGGSPFDGFGGGVGDIFGDIFDNLFGGAGGRRRTSPNAPRRGADLEMETEVTLLEAAGGVTREFQIPRWESCGECGGSGAKAGTSPETCPACGGRGQVETKQHTPFGQFVTVNACPRCNGAGRVVKEKCPSCGGAGRTRKTHRVEVKIPAGVDTGTRLRIAGEGEPGTNGGSSGDLFLVVSVEEHPDFKRDGADLHTRLVLSFPQAALGCTVPVPVLSGEPENLSIPAGTQPGKVFTLRGKGMPRLRGARGTGDLHVHVVVDVPKKLTDRQRALLEELAREMRVEVEDSGVFGKFFRNLFDS</sequence>
<accession>A0A4R8MGM4</accession>
<organism evidence="13 14">
    <name type="scientific">Aminivibrio pyruvatiphilus</name>
    <dbReference type="NCBI Taxonomy" id="1005740"/>
    <lineage>
        <taxon>Bacteria</taxon>
        <taxon>Thermotogati</taxon>
        <taxon>Synergistota</taxon>
        <taxon>Synergistia</taxon>
        <taxon>Synergistales</taxon>
        <taxon>Aminobacteriaceae</taxon>
        <taxon>Aminivibrio</taxon>
    </lineage>
</organism>
<dbReference type="CDD" id="cd10747">
    <property type="entry name" value="DnaJ_C"/>
    <property type="match status" value="1"/>
</dbReference>
<dbReference type="InterPro" id="IPR012724">
    <property type="entry name" value="DnaJ"/>
</dbReference>
<protein>
    <recommendedName>
        <fullName evidence="8 9">Chaperone protein DnaJ</fullName>
    </recommendedName>
</protein>
<dbReference type="HAMAP" id="MF_01152">
    <property type="entry name" value="DnaJ"/>
    <property type="match status" value="1"/>
</dbReference>
<dbReference type="GO" id="GO:0005524">
    <property type="term" value="F:ATP binding"/>
    <property type="evidence" value="ECO:0007669"/>
    <property type="project" value="InterPro"/>
</dbReference>
<dbReference type="Pfam" id="PF00684">
    <property type="entry name" value="DnaJ_CXXCXGXG"/>
    <property type="match status" value="1"/>
</dbReference>
<dbReference type="FunFam" id="2.60.260.20:FF:000005">
    <property type="entry name" value="Chaperone protein dnaJ 1, mitochondrial"/>
    <property type="match status" value="1"/>
</dbReference>
<dbReference type="OrthoDB" id="9779889at2"/>
<comment type="function">
    <text evidence="6 9">Participates actively in the response to hyperosmotic and heat shock by preventing the aggregation of stress-denatured proteins and by disaggregating proteins, also in an autonomous, DnaK-independent fashion. Unfolded proteins bind initially to DnaJ; upon interaction with the DnaJ-bound protein, DnaK hydrolyzes its bound ATP, resulting in the formation of a stable complex. GrpE releases ADP from DnaK; ATP binding to DnaK triggers the release of the substrate protein, thus completing the reaction cycle. Several rounds of ATP-dependent interactions between DnaJ, DnaK and GrpE are required for fully efficient folding. Also involved, together with DnaK and GrpE, in the DNA replication of plasmids through activation of initiation proteins.</text>
</comment>
<dbReference type="GO" id="GO:0005737">
    <property type="term" value="C:cytoplasm"/>
    <property type="evidence" value="ECO:0007669"/>
    <property type="project" value="UniProtKB-SubCell"/>
</dbReference>
<dbReference type="GO" id="GO:0006260">
    <property type="term" value="P:DNA replication"/>
    <property type="evidence" value="ECO:0007669"/>
    <property type="project" value="UniProtKB-KW"/>
</dbReference>
<feature type="zinc finger region" description="CR-type" evidence="10">
    <location>
        <begin position="138"/>
        <end position="220"/>
    </location>
</feature>
<dbReference type="SUPFAM" id="SSF49493">
    <property type="entry name" value="HSP40/DnaJ peptide-binding domain"/>
    <property type="match status" value="2"/>
</dbReference>
<evidence type="ECO:0000259" key="12">
    <source>
        <dbReference type="PROSITE" id="PS51188"/>
    </source>
</evidence>
<feature type="domain" description="CR-type" evidence="12">
    <location>
        <begin position="138"/>
        <end position="220"/>
    </location>
</feature>
<keyword evidence="9" id="KW-0235">DNA replication</keyword>
<dbReference type="Gene3D" id="2.10.230.10">
    <property type="entry name" value="Heat shock protein DnaJ, cysteine-rich domain"/>
    <property type="match status" value="1"/>
</dbReference>
<dbReference type="InterPro" id="IPR001623">
    <property type="entry name" value="DnaJ_domain"/>
</dbReference>
<keyword evidence="14" id="KW-1185">Reference proteome</keyword>
<dbReference type="GO" id="GO:0051082">
    <property type="term" value="F:unfolded protein binding"/>
    <property type="evidence" value="ECO:0007669"/>
    <property type="project" value="UniProtKB-UniRule"/>
</dbReference>
<keyword evidence="4 9" id="KW-0862">Zinc</keyword>
<dbReference type="GO" id="GO:0042026">
    <property type="term" value="P:protein refolding"/>
    <property type="evidence" value="ECO:0007669"/>
    <property type="project" value="TreeGrafter"/>
</dbReference>
<evidence type="ECO:0000256" key="5">
    <source>
        <dbReference type="ARBA" id="ARBA00023186"/>
    </source>
</evidence>
<comment type="subcellular location">
    <subcellularLocation>
        <location evidence="9">Cytoplasm</location>
    </subcellularLocation>
</comment>
<feature type="repeat" description="CXXCXGXG motif" evidence="9">
    <location>
        <begin position="208"/>
        <end position="215"/>
    </location>
</feature>
<feature type="binding site" evidence="9">
    <location>
        <position position="208"/>
    </location>
    <ligand>
        <name>Zn(2+)</name>
        <dbReference type="ChEBI" id="CHEBI:29105"/>
        <label>1</label>
    </ligand>
</feature>
<dbReference type="PANTHER" id="PTHR43096">
    <property type="entry name" value="DNAJ HOMOLOG 1, MITOCHONDRIAL-RELATED"/>
    <property type="match status" value="1"/>
</dbReference>
<feature type="binding site" evidence="9">
    <location>
        <position position="154"/>
    </location>
    <ligand>
        <name>Zn(2+)</name>
        <dbReference type="ChEBI" id="CHEBI:29105"/>
        <label>1</label>
    </ligand>
</feature>
<dbReference type="FunFam" id="1.10.287.110:FF:000034">
    <property type="entry name" value="Chaperone protein DnaJ"/>
    <property type="match status" value="1"/>
</dbReference>
<dbReference type="GO" id="GO:0009408">
    <property type="term" value="P:response to heat"/>
    <property type="evidence" value="ECO:0007669"/>
    <property type="project" value="InterPro"/>
</dbReference>
<evidence type="ECO:0000256" key="9">
    <source>
        <dbReference type="HAMAP-Rule" id="MF_01152"/>
    </source>
</evidence>
<dbReference type="Pfam" id="PF01556">
    <property type="entry name" value="DnaJ_C"/>
    <property type="match status" value="1"/>
</dbReference>
<comment type="subunit">
    <text evidence="9">Homodimer.</text>
</comment>
<dbReference type="GO" id="GO:0008270">
    <property type="term" value="F:zinc ion binding"/>
    <property type="evidence" value="ECO:0007669"/>
    <property type="project" value="UniProtKB-UniRule"/>
</dbReference>
<dbReference type="GO" id="GO:0031072">
    <property type="term" value="F:heat shock protein binding"/>
    <property type="evidence" value="ECO:0007669"/>
    <property type="project" value="InterPro"/>
</dbReference>
<proteinExistence type="inferred from homology"/>
<feature type="repeat" description="CXXCXGXG motif" evidence="9">
    <location>
        <begin position="168"/>
        <end position="175"/>
    </location>
</feature>
<feature type="binding site" evidence="9">
    <location>
        <position position="211"/>
    </location>
    <ligand>
        <name>Zn(2+)</name>
        <dbReference type="ChEBI" id="CHEBI:29105"/>
        <label>1</label>
    </ligand>
</feature>
<evidence type="ECO:0000256" key="8">
    <source>
        <dbReference type="ARBA" id="ARBA00067609"/>
    </source>
</evidence>
<keyword evidence="9" id="KW-0346">Stress response</keyword>
<dbReference type="PANTHER" id="PTHR43096:SF52">
    <property type="entry name" value="DNAJ HOMOLOG 1, MITOCHONDRIAL-RELATED"/>
    <property type="match status" value="1"/>
</dbReference>
<feature type="repeat" description="CXXCXGXG motif" evidence="9">
    <location>
        <begin position="194"/>
        <end position="201"/>
    </location>
</feature>
<dbReference type="PROSITE" id="PS51188">
    <property type="entry name" value="ZF_CR"/>
    <property type="match status" value="1"/>
</dbReference>
<comment type="caution">
    <text evidence="13">The sequence shown here is derived from an EMBL/GenBank/DDBJ whole genome shotgun (WGS) entry which is preliminary data.</text>
</comment>
<keyword evidence="3 9" id="KW-0863">Zinc-finger</keyword>
<dbReference type="PROSITE" id="PS00636">
    <property type="entry name" value="DNAJ_1"/>
    <property type="match status" value="1"/>
</dbReference>
<dbReference type="NCBIfam" id="TIGR02349">
    <property type="entry name" value="DnaJ_bact"/>
    <property type="match status" value="1"/>
</dbReference>
<feature type="binding site" evidence="9">
    <location>
        <position position="151"/>
    </location>
    <ligand>
        <name>Zn(2+)</name>
        <dbReference type="ChEBI" id="CHEBI:29105"/>
        <label>1</label>
    </ligand>
</feature>
<dbReference type="InterPro" id="IPR008971">
    <property type="entry name" value="HSP40/DnaJ_pept-bd"/>
</dbReference>
<dbReference type="PROSITE" id="PS50076">
    <property type="entry name" value="DNAJ_2"/>
    <property type="match status" value="1"/>
</dbReference>
<dbReference type="AlphaFoldDB" id="A0A4R8MGM4"/>
<evidence type="ECO:0000256" key="3">
    <source>
        <dbReference type="ARBA" id="ARBA00022771"/>
    </source>
</evidence>
<evidence type="ECO:0000256" key="1">
    <source>
        <dbReference type="ARBA" id="ARBA00022723"/>
    </source>
</evidence>
<keyword evidence="5 9" id="KW-0143">Chaperone</keyword>
<dbReference type="Pfam" id="PF00226">
    <property type="entry name" value="DnaJ"/>
    <property type="match status" value="1"/>
</dbReference>
<keyword evidence="2 9" id="KW-0677">Repeat</keyword>
<dbReference type="PRINTS" id="PR00625">
    <property type="entry name" value="JDOMAIN"/>
</dbReference>
<dbReference type="InterPro" id="IPR001305">
    <property type="entry name" value="HSP_DnaJ_Cys-rich_dom"/>
</dbReference>
<evidence type="ECO:0000256" key="6">
    <source>
        <dbReference type="ARBA" id="ARBA00053423"/>
    </source>
</evidence>
<dbReference type="InterPro" id="IPR002939">
    <property type="entry name" value="DnaJ_C"/>
</dbReference>
<gene>
    <name evidence="9" type="primary">dnaJ</name>
    <name evidence="13" type="ORF">C8D99_101320</name>
</gene>
<feature type="domain" description="J" evidence="11">
    <location>
        <begin position="9"/>
        <end position="74"/>
    </location>
</feature>
<feature type="repeat" description="CXXCXGXG motif" evidence="9">
    <location>
        <begin position="151"/>
        <end position="158"/>
    </location>
</feature>
<dbReference type="CDD" id="cd06257">
    <property type="entry name" value="DnaJ"/>
    <property type="match status" value="1"/>
</dbReference>
<feature type="binding site" evidence="9">
    <location>
        <position position="194"/>
    </location>
    <ligand>
        <name>Zn(2+)</name>
        <dbReference type="ChEBI" id="CHEBI:29105"/>
        <label>2</label>
    </ligand>
</feature>
<evidence type="ECO:0000256" key="10">
    <source>
        <dbReference type="PROSITE-ProRule" id="PRU00546"/>
    </source>
</evidence>
<evidence type="ECO:0000313" key="14">
    <source>
        <dbReference type="Proteomes" id="UP000295066"/>
    </source>
</evidence>
<evidence type="ECO:0000256" key="2">
    <source>
        <dbReference type="ARBA" id="ARBA00022737"/>
    </source>
</evidence>
<dbReference type="EMBL" id="SORI01000001">
    <property type="protein sequence ID" value="TDY65169.1"/>
    <property type="molecule type" value="Genomic_DNA"/>
</dbReference>
<dbReference type="Gene3D" id="2.60.260.20">
    <property type="entry name" value="Urease metallochaperone UreE, N-terminal domain"/>
    <property type="match status" value="2"/>
</dbReference>
<comment type="cofactor">
    <cofactor evidence="9">
        <name>Zn(2+)</name>
        <dbReference type="ChEBI" id="CHEBI:29105"/>
    </cofactor>
    <text evidence="9">Binds 2 Zn(2+) ions per monomer.</text>
</comment>
<dbReference type="CDD" id="cd10719">
    <property type="entry name" value="DnaJ_zf"/>
    <property type="match status" value="1"/>
</dbReference>
<keyword evidence="9" id="KW-0963">Cytoplasm</keyword>
<evidence type="ECO:0000259" key="11">
    <source>
        <dbReference type="PROSITE" id="PS50076"/>
    </source>
</evidence>
<feature type="binding site" evidence="9">
    <location>
        <position position="168"/>
    </location>
    <ligand>
        <name>Zn(2+)</name>
        <dbReference type="ChEBI" id="CHEBI:29105"/>
        <label>2</label>
    </ligand>
</feature>
<dbReference type="Proteomes" id="UP000295066">
    <property type="component" value="Unassembled WGS sequence"/>
</dbReference>
<evidence type="ECO:0000256" key="7">
    <source>
        <dbReference type="ARBA" id="ARBA00061004"/>
    </source>
</evidence>
<dbReference type="NCBIfam" id="NF008035">
    <property type="entry name" value="PRK10767.1"/>
    <property type="match status" value="1"/>
</dbReference>
<keyword evidence="1 9" id="KW-0479">Metal-binding</keyword>
<comment type="domain">
    <text evidence="9">The J domain is necessary and sufficient to stimulate DnaK ATPase activity. Zinc center 1 plays an important role in the autonomous, DnaK-independent chaperone activity of DnaJ. Zinc center 2 is essential for interaction with DnaK and for DnaJ activity.</text>
</comment>
<dbReference type="Gene3D" id="1.10.287.110">
    <property type="entry name" value="DnaJ domain"/>
    <property type="match status" value="1"/>
</dbReference>